<evidence type="ECO:0000256" key="1">
    <source>
        <dbReference type="SAM" id="Phobius"/>
    </source>
</evidence>
<dbReference type="Proteomes" id="UP000823636">
    <property type="component" value="Unassembled WGS sequence"/>
</dbReference>
<feature type="transmembrane region" description="Helical" evidence="1">
    <location>
        <begin position="60"/>
        <end position="78"/>
    </location>
</feature>
<dbReference type="AlphaFoldDB" id="A0A9D9E573"/>
<name>A0A9D9E573_9BACT</name>
<feature type="transmembrane region" description="Helical" evidence="1">
    <location>
        <begin position="16"/>
        <end position="40"/>
    </location>
</feature>
<feature type="domain" description="CAAX prenyl protease 2/Lysostaphin resistance protein A-like" evidence="2">
    <location>
        <begin position="153"/>
        <end position="240"/>
    </location>
</feature>
<dbReference type="InterPro" id="IPR003675">
    <property type="entry name" value="Rce1/LyrA-like_dom"/>
</dbReference>
<gene>
    <name evidence="3" type="ORF">IAC54_00205</name>
</gene>
<dbReference type="GO" id="GO:0004175">
    <property type="term" value="F:endopeptidase activity"/>
    <property type="evidence" value="ECO:0007669"/>
    <property type="project" value="UniProtKB-ARBA"/>
</dbReference>
<dbReference type="PANTHER" id="PTHR36435">
    <property type="entry name" value="SLR1288 PROTEIN"/>
    <property type="match status" value="1"/>
</dbReference>
<keyword evidence="1" id="KW-0812">Transmembrane</keyword>
<organism evidence="3 4">
    <name type="scientific">Candidatus Caccoplasma merdipullorum</name>
    <dbReference type="NCBI Taxonomy" id="2840718"/>
    <lineage>
        <taxon>Bacteria</taxon>
        <taxon>Pseudomonadati</taxon>
        <taxon>Bacteroidota</taxon>
        <taxon>Bacteroidia</taxon>
        <taxon>Bacteroidales</taxon>
        <taxon>Bacteroidaceae</taxon>
        <taxon>Bacteroidaceae incertae sedis</taxon>
        <taxon>Candidatus Caccoplasma</taxon>
    </lineage>
</organism>
<evidence type="ECO:0000313" key="3">
    <source>
        <dbReference type="EMBL" id="MBO8437309.1"/>
    </source>
</evidence>
<accession>A0A9D9E573</accession>
<dbReference type="PANTHER" id="PTHR36435:SF1">
    <property type="entry name" value="CAAX AMINO TERMINAL PROTEASE FAMILY PROTEIN"/>
    <property type="match status" value="1"/>
</dbReference>
<dbReference type="EMBL" id="JADIMW010000003">
    <property type="protein sequence ID" value="MBO8437309.1"/>
    <property type="molecule type" value="Genomic_DNA"/>
</dbReference>
<evidence type="ECO:0000313" key="4">
    <source>
        <dbReference type="Proteomes" id="UP000823636"/>
    </source>
</evidence>
<keyword evidence="1" id="KW-0472">Membrane</keyword>
<sequence>MKLRGIYADASTGKKLLIVLLVFAIMFLVTVMALTVITILTGSGQEDRTIMLTGVVLQNLLLFILSPLICVFFISAPGEDMLKTRRFPSLSEFLLCLLTMIVMTPAMNLLVMWNQSMHLPEALSGLEEWMRQQEDMAEETTRILLDAKSIGALLLLIFIVGFLTGVGEEFTFRGIIQNLIAGKRRNAHAAVWITAIIFSAVHLQFYGFIPRLAIGAFLGYLLVWSRSIWLPVFAHFVNNSLAVISSYIVANGYCSDKIDTIGTSQDGTLWMAAASAVAFAACATQLYHISKEAQTPPQP</sequence>
<dbReference type="GO" id="GO:0008237">
    <property type="term" value="F:metallopeptidase activity"/>
    <property type="evidence" value="ECO:0007669"/>
    <property type="project" value="UniProtKB-KW"/>
</dbReference>
<dbReference type="GO" id="GO:0080120">
    <property type="term" value="P:CAAX-box protein maturation"/>
    <property type="evidence" value="ECO:0007669"/>
    <property type="project" value="UniProtKB-ARBA"/>
</dbReference>
<proteinExistence type="predicted"/>
<keyword evidence="3" id="KW-0645">Protease</keyword>
<dbReference type="Pfam" id="PF02517">
    <property type="entry name" value="Rce1-like"/>
    <property type="match status" value="1"/>
</dbReference>
<feature type="transmembrane region" description="Helical" evidence="1">
    <location>
        <begin position="150"/>
        <end position="168"/>
    </location>
</feature>
<feature type="transmembrane region" description="Helical" evidence="1">
    <location>
        <begin position="90"/>
        <end position="113"/>
    </location>
</feature>
<evidence type="ECO:0000259" key="2">
    <source>
        <dbReference type="Pfam" id="PF02517"/>
    </source>
</evidence>
<keyword evidence="3" id="KW-0482">Metalloprotease</keyword>
<keyword evidence="3" id="KW-0378">Hydrolase</keyword>
<feature type="transmembrane region" description="Helical" evidence="1">
    <location>
        <begin position="269"/>
        <end position="289"/>
    </location>
</feature>
<protein>
    <submittedName>
        <fullName evidence="3">CPBP family intramembrane metalloprotease</fullName>
    </submittedName>
</protein>
<keyword evidence="1" id="KW-1133">Transmembrane helix</keyword>
<feature type="transmembrane region" description="Helical" evidence="1">
    <location>
        <begin position="189"/>
        <end position="208"/>
    </location>
</feature>
<feature type="transmembrane region" description="Helical" evidence="1">
    <location>
        <begin position="228"/>
        <end position="249"/>
    </location>
</feature>
<reference evidence="3" key="1">
    <citation type="submission" date="2020-10" db="EMBL/GenBank/DDBJ databases">
        <authorList>
            <person name="Gilroy R."/>
        </authorList>
    </citation>
    <scope>NUCLEOTIDE SEQUENCE</scope>
    <source>
        <strain evidence="3">G3-4614</strain>
    </source>
</reference>
<dbReference type="InterPro" id="IPR052710">
    <property type="entry name" value="CAAX_protease"/>
</dbReference>
<reference evidence="3" key="2">
    <citation type="journal article" date="2021" name="PeerJ">
        <title>Extensive microbial diversity within the chicken gut microbiome revealed by metagenomics and culture.</title>
        <authorList>
            <person name="Gilroy R."/>
            <person name="Ravi A."/>
            <person name="Getino M."/>
            <person name="Pursley I."/>
            <person name="Horton D.L."/>
            <person name="Alikhan N.F."/>
            <person name="Baker D."/>
            <person name="Gharbi K."/>
            <person name="Hall N."/>
            <person name="Watson M."/>
            <person name="Adriaenssens E.M."/>
            <person name="Foster-Nyarko E."/>
            <person name="Jarju S."/>
            <person name="Secka A."/>
            <person name="Antonio M."/>
            <person name="Oren A."/>
            <person name="Chaudhuri R.R."/>
            <person name="La Ragione R."/>
            <person name="Hildebrand F."/>
            <person name="Pallen M.J."/>
        </authorList>
    </citation>
    <scope>NUCLEOTIDE SEQUENCE</scope>
    <source>
        <strain evidence="3">G3-4614</strain>
    </source>
</reference>
<comment type="caution">
    <text evidence="3">The sequence shown here is derived from an EMBL/GenBank/DDBJ whole genome shotgun (WGS) entry which is preliminary data.</text>
</comment>